<dbReference type="AlphaFoldDB" id="A0A1Q9JHC6"/>
<proteinExistence type="predicted"/>
<evidence type="ECO:0008006" key="3">
    <source>
        <dbReference type="Google" id="ProtNLM"/>
    </source>
</evidence>
<accession>A0A1Q9JHC6</accession>
<protein>
    <recommendedName>
        <fullName evidence="3">Mobilization protein</fullName>
    </recommendedName>
</protein>
<evidence type="ECO:0000313" key="2">
    <source>
        <dbReference type="Proteomes" id="UP000187404"/>
    </source>
</evidence>
<dbReference type="STRING" id="1261640.BHK98_05790"/>
<dbReference type="Pfam" id="PF21983">
    <property type="entry name" value="NikA-like"/>
    <property type="match status" value="1"/>
</dbReference>
<dbReference type="InterPro" id="IPR053842">
    <property type="entry name" value="NikA-like"/>
</dbReference>
<dbReference type="Proteomes" id="UP000187404">
    <property type="component" value="Unassembled WGS sequence"/>
</dbReference>
<gene>
    <name evidence="1" type="ORF">BHK98_05790</name>
</gene>
<dbReference type="EMBL" id="MJIE01000001">
    <property type="protein sequence ID" value="OLR55618.1"/>
    <property type="molecule type" value="Genomic_DNA"/>
</dbReference>
<reference evidence="1 2" key="1">
    <citation type="journal article" date="2016" name="Appl. Environ. Microbiol.">
        <title>Function and Phylogeny of Bacterial Butyryl Coenzyme A:Acetate Transferases and Their Diversity in the Proximal Colon of Swine.</title>
        <authorList>
            <person name="Trachsel J."/>
            <person name="Bayles D.O."/>
            <person name="Looft T."/>
            <person name="Levine U.Y."/>
            <person name="Allen H.K."/>
        </authorList>
    </citation>
    <scope>NUCLEOTIDE SEQUENCE [LARGE SCALE GENOMIC DNA]</scope>
    <source>
        <strain evidence="1 2">68-3-10</strain>
    </source>
</reference>
<sequence>MGGYQQKGEKPLRNYKNRKRYITVGFRVSPEQRDELYKRIHLTGRSIQDYMLQSGLSQQIVVVGNERLRRRIIERLEVLEPKLNEIAKGHSDDENVLTELRTIYEITKTWE</sequence>
<evidence type="ECO:0000313" key="1">
    <source>
        <dbReference type="EMBL" id="OLR55618.1"/>
    </source>
</evidence>
<name>A0A1Q9JHC6_9FIRM</name>
<dbReference type="OrthoDB" id="3176748at2"/>
<keyword evidence="2" id="KW-1185">Reference proteome</keyword>
<comment type="caution">
    <text evidence="1">The sequence shown here is derived from an EMBL/GenBank/DDBJ whole genome shotgun (WGS) entry which is preliminary data.</text>
</comment>
<organism evidence="1 2">
    <name type="scientific">Hornefia porci</name>
    <dbReference type="NCBI Taxonomy" id="2652292"/>
    <lineage>
        <taxon>Bacteria</taxon>
        <taxon>Bacillati</taxon>
        <taxon>Bacillota</taxon>
        <taxon>Clostridia</taxon>
        <taxon>Peptostreptococcales</taxon>
        <taxon>Anaerovoracaceae</taxon>
        <taxon>Hornefia</taxon>
    </lineage>
</organism>
<dbReference type="RefSeq" id="WP_075712608.1">
    <property type="nucleotide sequence ID" value="NZ_MJIE01000001.1"/>
</dbReference>